<sequence>MSEDQPKEYALGVLELDSQGSPPFTEAAYCRKLCKIGRKYGVKVIVFSPRWVHWHDLTVSGYVYGTHGWAQRTVPLPSLLYDRCAYSNSNQYQRSRIAIARMIRDANVSLLGIGLRGKWDVYQSLSKEPSLLDILPPTRLFAGAGSLADQLNEYGGDLFLKPHGGTHGKSTIHVRRLFSNDTAAGNGRDASFVGAYLQLRGRDGRNRPIHRTFTHPGEGLKWIARFIGKRKFIVQPYLTLETQAGEPFDIRVLMQKNEKGRWSFTGMAARVGRQHSVTSNLHGGGHAVPVVPFLESQFEPEHVQRLAQQLHSYSDSIPPILEARHGRLTEVGLDFGIDREARLWLLEVNSKPGRSVFSQTGEQQAAIKSVENPILYARYVMVRYLRRVSP</sequence>
<protein>
    <submittedName>
        <fullName evidence="1">YheC/YheD family protein</fullName>
    </submittedName>
</protein>
<dbReference type="SUPFAM" id="SSF56059">
    <property type="entry name" value="Glutathione synthetase ATP-binding domain-like"/>
    <property type="match status" value="1"/>
</dbReference>
<dbReference type="InterPro" id="IPR026838">
    <property type="entry name" value="YheC/D"/>
</dbReference>
<dbReference type="EMBL" id="JAMDLW010000064">
    <property type="protein sequence ID" value="MCY9523335.1"/>
    <property type="molecule type" value="Genomic_DNA"/>
</dbReference>
<dbReference type="Pfam" id="PF14398">
    <property type="entry name" value="ATPgrasp_YheCD"/>
    <property type="match status" value="1"/>
</dbReference>
<gene>
    <name evidence="1" type="ORF">M5X09_27430</name>
</gene>
<keyword evidence="2" id="KW-1185">Reference proteome</keyword>
<evidence type="ECO:0000313" key="2">
    <source>
        <dbReference type="Proteomes" id="UP001207626"/>
    </source>
</evidence>
<organism evidence="1 2">
    <name type="scientific">Paenibacillus apiarius</name>
    <dbReference type="NCBI Taxonomy" id="46240"/>
    <lineage>
        <taxon>Bacteria</taxon>
        <taxon>Bacillati</taxon>
        <taxon>Bacillota</taxon>
        <taxon>Bacilli</taxon>
        <taxon>Bacillales</taxon>
        <taxon>Paenibacillaceae</taxon>
        <taxon>Paenibacillus</taxon>
    </lineage>
</organism>
<comment type="caution">
    <text evidence="1">The sequence shown here is derived from an EMBL/GenBank/DDBJ whole genome shotgun (WGS) entry which is preliminary data.</text>
</comment>
<accession>A0ABT4E2V2</accession>
<proteinExistence type="predicted"/>
<evidence type="ECO:0000313" key="1">
    <source>
        <dbReference type="EMBL" id="MCY9523335.1"/>
    </source>
</evidence>
<dbReference type="RefSeq" id="WP_087435226.1">
    <property type="nucleotide sequence ID" value="NZ_JAMDLV010000023.1"/>
</dbReference>
<reference evidence="1 2" key="1">
    <citation type="submission" date="2022-05" db="EMBL/GenBank/DDBJ databases">
        <title>Genome Sequencing of Bee-Associated Microbes.</title>
        <authorList>
            <person name="Dunlap C."/>
        </authorList>
    </citation>
    <scope>NUCLEOTIDE SEQUENCE [LARGE SCALE GENOMIC DNA]</scope>
    <source>
        <strain evidence="1 2">NRRL NRS-1438</strain>
    </source>
</reference>
<dbReference type="Proteomes" id="UP001207626">
    <property type="component" value="Unassembled WGS sequence"/>
</dbReference>
<name>A0ABT4E2V2_9BACL</name>
<dbReference type="Gene3D" id="3.30.470.20">
    <property type="entry name" value="ATP-grasp fold, B domain"/>
    <property type="match status" value="1"/>
</dbReference>